<evidence type="ECO:0000256" key="2">
    <source>
        <dbReference type="SAM" id="MobiDB-lite"/>
    </source>
</evidence>
<evidence type="ECO:0000259" key="3">
    <source>
        <dbReference type="SMART" id="SM01006"/>
    </source>
</evidence>
<reference evidence="4 5" key="1">
    <citation type="submission" date="2013-03" db="EMBL/GenBank/DDBJ databases">
        <title>The Genome Sequence of Phialophora europaea CBS 101466.</title>
        <authorList>
            <consortium name="The Broad Institute Genomics Platform"/>
            <person name="Cuomo C."/>
            <person name="de Hoog S."/>
            <person name="Gorbushina A."/>
            <person name="Walker B."/>
            <person name="Young S.K."/>
            <person name="Zeng Q."/>
            <person name="Gargeya S."/>
            <person name="Fitzgerald M."/>
            <person name="Haas B."/>
            <person name="Abouelleil A."/>
            <person name="Allen A.W."/>
            <person name="Alvarado L."/>
            <person name="Arachchi H.M."/>
            <person name="Berlin A.M."/>
            <person name="Chapman S.B."/>
            <person name="Gainer-Dewar J."/>
            <person name="Goldberg J."/>
            <person name="Griggs A."/>
            <person name="Gujja S."/>
            <person name="Hansen M."/>
            <person name="Howarth C."/>
            <person name="Imamovic A."/>
            <person name="Ireland A."/>
            <person name="Larimer J."/>
            <person name="McCowan C."/>
            <person name="Murphy C."/>
            <person name="Pearson M."/>
            <person name="Poon T.W."/>
            <person name="Priest M."/>
            <person name="Roberts A."/>
            <person name="Saif S."/>
            <person name="Shea T."/>
            <person name="Sisk P."/>
            <person name="Sykes S."/>
            <person name="Wortman J."/>
            <person name="Nusbaum C."/>
            <person name="Birren B."/>
        </authorList>
    </citation>
    <scope>NUCLEOTIDE SEQUENCE [LARGE SCALE GENOMIC DNA]</scope>
    <source>
        <strain evidence="4 5">CBS 101466</strain>
    </source>
</reference>
<dbReference type="GO" id="GO:0016410">
    <property type="term" value="F:N-acyltransferase activity"/>
    <property type="evidence" value="ECO:0007669"/>
    <property type="project" value="TreeGrafter"/>
</dbReference>
<dbReference type="GO" id="GO:0019290">
    <property type="term" value="P:siderophore biosynthetic process"/>
    <property type="evidence" value="ECO:0007669"/>
    <property type="project" value="InterPro"/>
</dbReference>
<feature type="region of interest" description="Disordered" evidence="2">
    <location>
        <begin position="28"/>
        <end position="104"/>
    </location>
</feature>
<dbReference type="STRING" id="1220924.W2SCC6"/>
<dbReference type="InterPro" id="IPR019432">
    <property type="entry name" value="Acyltransferase_MbtK/IucB-like"/>
</dbReference>
<dbReference type="AlphaFoldDB" id="W2SCC6"/>
<dbReference type="HOGENOM" id="CLU_039848_1_0_1"/>
<keyword evidence="5" id="KW-1185">Reference proteome</keyword>
<dbReference type="RefSeq" id="XP_008711064.1">
    <property type="nucleotide sequence ID" value="XM_008712842.1"/>
</dbReference>
<dbReference type="FunFam" id="3.40.630.30:FF:000080">
    <property type="entry name" value="Siderophore biosynthesis acetylase AceI, putative"/>
    <property type="match status" value="1"/>
</dbReference>
<dbReference type="GeneID" id="19967875"/>
<dbReference type="OrthoDB" id="4250781at2759"/>
<dbReference type="InParanoid" id="W2SCC6"/>
<name>W2SCC6_CYPE1</name>
<evidence type="ECO:0000256" key="1">
    <source>
        <dbReference type="ARBA" id="ARBA00009893"/>
    </source>
</evidence>
<dbReference type="SUPFAM" id="SSF55729">
    <property type="entry name" value="Acyl-CoA N-acyltransferases (Nat)"/>
    <property type="match status" value="1"/>
</dbReference>
<dbReference type="EMBL" id="KB822711">
    <property type="protein sequence ID" value="ETN46352.1"/>
    <property type="molecule type" value="Genomic_DNA"/>
</dbReference>
<evidence type="ECO:0000313" key="4">
    <source>
        <dbReference type="EMBL" id="ETN46352.1"/>
    </source>
</evidence>
<evidence type="ECO:0000313" key="5">
    <source>
        <dbReference type="Proteomes" id="UP000030752"/>
    </source>
</evidence>
<feature type="domain" description="Acyltransferase MbtK/IucB-like conserved" evidence="3">
    <location>
        <begin position="254"/>
        <end position="303"/>
    </location>
</feature>
<sequence length="443" mass="49976">MKPSTKSPLAASAVAKLRLPHPYYTTYYATPAEEQPSGVSQSLQVQKDEHEQRSSGAEPLEEELHNGNLRYTSLAAPEGNLPPDSNNSPWARARRSPSTRFSWGENSTPTLGQAWLIIYAIFTQAPEHEYFRLELSGSNTRSLRESLLSSTLAIPHPSPDRGRPEQHSTEGASELLVLRGNFWQGAGSPIGSRSAWIPLNGGSSNTTTTNYTMTTKFPQTPVHRFHPRRAVKPAPGSVIYSRYIPSLDEHFSMIALDYENPEHLDMFHNWQNDPRVAKGWNETGDLEHHRTYLRNLHEDPHVLTVLARFEDICFAYFEIYWAKEDHLGAHYPAGDFDRGRHALVGDERFRGRYRVTAWWSATMHYIFLDDPRTGTIVGEPKATNSSVLAYDFMHGFSMDKVVDLAHKRSALMKCSRERFFQLCPLDHAGGYIGGTGIQLPAKL</sequence>
<accession>W2SCC6</accession>
<dbReference type="PANTHER" id="PTHR31438:SF7">
    <property type="entry name" value="ACYLTRANSFERASE MBTK_IUCB-LIKE CONSERVED DOMAIN-CONTAINING PROTEIN"/>
    <property type="match status" value="1"/>
</dbReference>
<proteinExistence type="inferred from homology"/>
<dbReference type="eggNOG" id="ENOG502RZMI">
    <property type="taxonomic scope" value="Eukaryota"/>
</dbReference>
<dbReference type="Gene3D" id="3.40.630.30">
    <property type="match status" value="1"/>
</dbReference>
<dbReference type="Pfam" id="PF13523">
    <property type="entry name" value="Acetyltransf_8"/>
    <property type="match status" value="1"/>
</dbReference>
<protein>
    <recommendedName>
        <fullName evidence="3">Acyltransferase MbtK/IucB-like conserved domain-containing protein</fullName>
    </recommendedName>
</protein>
<dbReference type="Proteomes" id="UP000030752">
    <property type="component" value="Unassembled WGS sequence"/>
</dbReference>
<comment type="similarity">
    <text evidence="1">Belongs to the lysine N-acyltransferase MbtK family.</text>
</comment>
<organism evidence="4 5">
    <name type="scientific">Cyphellophora europaea (strain CBS 101466)</name>
    <name type="common">Phialophora europaea</name>
    <dbReference type="NCBI Taxonomy" id="1220924"/>
    <lineage>
        <taxon>Eukaryota</taxon>
        <taxon>Fungi</taxon>
        <taxon>Dikarya</taxon>
        <taxon>Ascomycota</taxon>
        <taxon>Pezizomycotina</taxon>
        <taxon>Eurotiomycetes</taxon>
        <taxon>Chaetothyriomycetidae</taxon>
        <taxon>Chaetothyriales</taxon>
        <taxon>Cyphellophoraceae</taxon>
        <taxon>Cyphellophora</taxon>
    </lineage>
</organism>
<dbReference type="PANTHER" id="PTHR31438">
    <property type="entry name" value="LYSINE N-ACYLTRANSFERASE C17G9.06C-RELATED"/>
    <property type="match status" value="1"/>
</dbReference>
<gene>
    <name evidence="4" type="ORF">HMPREF1541_00536</name>
</gene>
<dbReference type="InterPro" id="IPR016181">
    <property type="entry name" value="Acyl_CoA_acyltransferase"/>
</dbReference>
<dbReference type="VEuPathDB" id="FungiDB:HMPREF1541_00536"/>
<dbReference type="SMART" id="SM01006">
    <property type="entry name" value="AlcB"/>
    <property type="match status" value="1"/>
</dbReference>